<name>A0A0L7M384_PLAF4</name>
<evidence type="ECO:0000313" key="4">
    <source>
        <dbReference type="Proteomes" id="UP000054282"/>
    </source>
</evidence>
<dbReference type="KEGG" id="pfd:PFDG_05501"/>
<evidence type="ECO:0000256" key="2">
    <source>
        <dbReference type="SAM" id="Phobius"/>
    </source>
</evidence>
<evidence type="ECO:0000256" key="1">
    <source>
        <dbReference type="SAM" id="MobiDB-lite"/>
    </source>
</evidence>
<feature type="non-terminal residue" evidence="3">
    <location>
        <position position="403"/>
    </location>
</feature>
<sequence length="403" mass="49371">MLINKRKRRKAYIYNDGYEYINKKIKNKFIFICLIAVGGFSCVYKIKKKEKKEKKGKKKKEKYYYDQKQNCKDKFYALKKIKFHANPKNLKEQILLNLREIKYLNLLKKYTNIVYPHEYWIEIYKPFYKQKKIKSDKKKKNKKKIKKQKLSLFKDTIKIIKKRKKDKLKKKKKIEFFFKNIQYSSDTDDIKITFEDAHPEKVKNNNNIKDIKYIKKKVQKDYKKNNKKNDKNNVNKNNTYNNKYKVVINKIIGKKYIINKIKINRNKKIYIYRHMYGHIYGHMYGHIYGHMYGHMYDLFNINKNSYYTYNNNNNNNDKFKSLKGLKRNNLFINKNQTIPYPSSCYYYSSHTTNKFKSLNEKQFTYVSSFSSHMWCTASRRKTFSYNQKDNYQEIKKLNKYYNT</sequence>
<dbReference type="SUPFAM" id="SSF56112">
    <property type="entry name" value="Protein kinase-like (PK-like)"/>
    <property type="match status" value="1"/>
</dbReference>
<proteinExistence type="predicted"/>
<accession>A0A0L7M384</accession>
<gene>
    <name evidence="3" type="ORF">PFDG_05501</name>
</gene>
<dbReference type="AlphaFoldDB" id="A0A0L7M384"/>
<keyword evidence="2" id="KW-1133">Transmembrane helix</keyword>
<evidence type="ECO:0000313" key="3">
    <source>
        <dbReference type="EMBL" id="KOB87298.1"/>
    </source>
</evidence>
<organism evidence="3 4">
    <name type="scientific">Plasmodium falciparum (isolate Dd2)</name>
    <dbReference type="NCBI Taxonomy" id="57267"/>
    <lineage>
        <taxon>Eukaryota</taxon>
        <taxon>Sar</taxon>
        <taxon>Alveolata</taxon>
        <taxon>Apicomplexa</taxon>
        <taxon>Aconoidasida</taxon>
        <taxon>Haemosporida</taxon>
        <taxon>Plasmodiidae</taxon>
        <taxon>Plasmodium</taxon>
        <taxon>Plasmodium (Laverania)</taxon>
    </lineage>
</organism>
<feature type="region of interest" description="Disordered" evidence="1">
    <location>
        <begin position="219"/>
        <end position="238"/>
    </location>
</feature>
<reference evidence="4" key="2">
    <citation type="submission" date="2006-09" db="EMBL/GenBank/DDBJ databases">
        <title>The genome sequence of Plasmodium falciparum Dd2.</title>
        <authorList>
            <consortium name="The Broad Institute Genome Sequencing Platform"/>
            <person name="Birren B."/>
            <person name="Lander E."/>
            <person name="Galagan J."/>
            <person name="Nusbaum C."/>
            <person name="Devon K."/>
            <person name="Henn M."/>
            <person name="Jaffe D."/>
            <person name="Butler J."/>
            <person name="Alvarez P."/>
            <person name="Gnerre S."/>
            <person name="Grabherr M."/>
            <person name="Kleber M."/>
            <person name="Mauceli E."/>
            <person name="Brockman W."/>
            <person name="MacCallum I.A."/>
            <person name="Rounsley S."/>
            <person name="Young S."/>
            <person name="LaButti K."/>
            <person name="Pushparaj V."/>
            <person name="DeCaprio D."/>
            <person name="Crawford M."/>
            <person name="Koehrsen M."/>
            <person name="Engels R."/>
            <person name="Montgomery P."/>
            <person name="Pearson M."/>
            <person name="Howarth C."/>
            <person name="Larson L."/>
            <person name="Luoma S."/>
            <person name="White J."/>
            <person name="Kodira C."/>
            <person name="Zeng Q."/>
            <person name="O'Leary S."/>
            <person name="Yandava C."/>
            <person name="Alvarado L."/>
            <person name="Wirth D."/>
            <person name="Volkman S."/>
            <person name="Hartl D."/>
        </authorList>
    </citation>
    <scope>NUCLEOTIDE SEQUENCE [LARGE SCALE GENOMIC DNA]</scope>
</reference>
<feature type="transmembrane region" description="Helical" evidence="2">
    <location>
        <begin position="29"/>
        <end position="46"/>
    </location>
</feature>
<dbReference type="InterPro" id="IPR011009">
    <property type="entry name" value="Kinase-like_dom_sf"/>
</dbReference>
<dbReference type="EMBL" id="DS016508">
    <property type="protein sequence ID" value="KOB87298.1"/>
    <property type="molecule type" value="Genomic_DNA"/>
</dbReference>
<keyword evidence="2" id="KW-0812">Transmembrane</keyword>
<dbReference type="Proteomes" id="UP000054282">
    <property type="component" value="Unassembled WGS sequence"/>
</dbReference>
<keyword evidence="2" id="KW-0472">Membrane</keyword>
<reference evidence="4" key="1">
    <citation type="submission" date="2006-09" db="EMBL/GenBank/DDBJ databases">
        <title>Annotation of Plasmodium falciparum Dd2.</title>
        <authorList>
            <consortium name="The Broad Institute Genome Sequencing Platform"/>
            <person name="Volkman S.K."/>
            <person name="Neafsey D.E."/>
            <person name="Dash A.P."/>
            <person name="Chitnis C.E."/>
            <person name="Hartl D.L."/>
            <person name="Young S.K."/>
            <person name="Zeng Q."/>
            <person name="Koehrsen M."/>
            <person name="Alvarado L."/>
            <person name="Berlin A."/>
            <person name="Borenstein D."/>
            <person name="Chapman S.B."/>
            <person name="Chen Z."/>
            <person name="Engels R."/>
            <person name="Freedman E."/>
            <person name="Gellesch M."/>
            <person name="Goldberg J."/>
            <person name="Griggs A."/>
            <person name="Gujja S."/>
            <person name="Heilman E.R."/>
            <person name="Heiman D.I."/>
            <person name="Howarth C."/>
            <person name="Jen D."/>
            <person name="Larson L."/>
            <person name="Mehta T."/>
            <person name="Neiman D."/>
            <person name="Park D."/>
            <person name="Pearson M."/>
            <person name="Roberts A."/>
            <person name="Saif S."/>
            <person name="Shea T."/>
            <person name="Shenoy N."/>
            <person name="Sisk P."/>
            <person name="Stolte C."/>
            <person name="Sykes S."/>
            <person name="Walk T."/>
            <person name="White J."/>
            <person name="Yandava C."/>
            <person name="Haas B."/>
            <person name="Henn M.R."/>
            <person name="Nusbaum C."/>
            <person name="Birren B."/>
        </authorList>
    </citation>
    <scope>NUCLEOTIDE SEQUENCE [LARGE SCALE GENOMIC DNA]</scope>
</reference>
<feature type="compositionally biased region" description="Basic and acidic residues" evidence="1">
    <location>
        <begin position="219"/>
        <end position="233"/>
    </location>
</feature>
<protein>
    <submittedName>
        <fullName evidence="3">Uncharacterized protein</fullName>
    </submittedName>
</protein>